<dbReference type="AlphaFoldDB" id="A0A1H1TNE5"/>
<organism evidence="2 3">
    <name type="scientific">Bradyrhizobium canariense</name>
    <dbReference type="NCBI Taxonomy" id="255045"/>
    <lineage>
        <taxon>Bacteria</taxon>
        <taxon>Pseudomonadati</taxon>
        <taxon>Pseudomonadota</taxon>
        <taxon>Alphaproteobacteria</taxon>
        <taxon>Hyphomicrobiales</taxon>
        <taxon>Nitrobacteraceae</taxon>
        <taxon>Bradyrhizobium</taxon>
    </lineage>
</organism>
<sequence length="47" mass="5286">MSNFKWIVCSKLECNLFSQIAMFSIAGLSMSLALAFVCDLQIPSQWL</sequence>
<proteinExistence type="predicted"/>
<keyword evidence="3" id="KW-1185">Reference proteome</keyword>
<evidence type="ECO:0000313" key="3">
    <source>
        <dbReference type="Proteomes" id="UP000243904"/>
    </source>
</evidence>
<keyword evidence="1" id="KW-0472">Membrane</keyword>
<dbReference type="Proteomes" id="UP000243904">
    <property type="component" value="Chromosome I"/>
</dbReference>
<name>A0A1H1TNE5_9BRAD</name>
<reference evidence="3" key="1">
    <citation type="submission" date="2016-10" db="EMBL/GenBank/DDBJ databases">
        <authorList>
            <person name="Varghese N."/>
            <person name="Submissions S."/>
        </authorList>
    </citation>
    <scope>NUCLEOTIDE SEQUENCE [LARGE SCALE GENOMIC DNA]</scope>
    <source>
        <strain evidence="3">GAS369</strain>
    </source>
</reference>
<gene>
    <name evidence="2" type="ORF">SAMN05444158_2614</name>
</gene>
<feature type="transmembrane region" description="Helical" evidence="1">
    <location>
        <begin position="20"/>
        <end position="42"/>
    </location>
</feature>
<accession>A0A1H1TNE5</accession>
<protein>
    <submittedName>
        <fullName evidence="2">Uncharacterized protein</fullName>
    </submittedName>
</protein>
<keyword evidence="1" id="KW-1133">Transmembrane helix</keyword>
<dbReference type="RefSeq" id="WP_167558711.1">
    <property type="nucleotide sequence ID" value="NZ_LT629750.1"/>
</dbReference>
<evidence type="ECO:0000313" key="2">
    <source>
        <dbReference type="EMBL" id="SDS61581.1"/>
    </source>
</evidence>
<evidence type="ECO:0000256" key="1">
    <source>
        <dbReference type="SAM" id="Phobius"/>
    </source>
</evidence>
<dbReference type="EMBL" id="LT629750">
    <property type="protein sequence ID" value="SDS61581.1"/>
    <property type="molecule type" value="Genomic_DNA"/>
</dbReference>
<keyword evidence="1" id="KW-0812">Transmembrane</keyword>